<dbReference type="Proteomes" id="UP001231649">
    <property type="component" value="Chromosome 18"/>
</dbReference>
<evidence type="ECO:0000313" key="2">
    <source>
        <dbReference type="Proteomes" id="UP001231649"/>
    </source>
</evidence>
<accession>A0ACC2QJL3</accession>
<gene>
    <name evidence="1" type="ORF">PYW08_005613</name>
</gene>
<evidence type="ECO:0000313" key="1">
    <source>
        <dbReference type="EMBL" id="KAJ8717214.1"/>
    </source>
</evidence>
<comment type="caution">
    <text evidence="1">The sequence shown here is derived from an EMBL/GenBank/DDBJ whole genome shotgun (WGS) entry which is preliminary data.</text>
</comment>
<dbReference type="EMBL" id="CM056794">
    <property type="protein sequence ID" value="KAJ8717214.1"/>
    <property type="molecule type" value="Genomic_DNA"/>
</dbReference>
<proteinExistence type="predicted"/>
<keyword evidence="2" id="KW-1185">Reference proteome</keyword>
<name>A0ACC2QJL3_9NEOP</name>
<reference evidence="1" key="1">
    <citation type="submission" date="2023-03" db="EMBL/GenBank/DDBJ databases">
        <title>Chromosome-level genomes of two armyworms, Mythimna separata and Mythimna loreyi, provide insights into the biosynthesis and reception of sex pheromones.</title>
        <authorList>
            <person name="Zhao H."/>
        </authorList>
    </citation>
    <scope>NUCLEOTIDE SEQUENCE</scope>
    <source>
        <strain evidence="1">BeijingLab</strain>
    </source>
</reference>
<protein>
    <submittedName>
        <fullName evidence="1">Uncharacterized protein</fullName>
    </submittedName>
</protein>
<sequence>MTTIIRRNKILYSQLRQLYKSTDGSIVPSFNMATEKKAFLDVLPEVINTIVTGPKLRDLPELRSWINKLLKYMLGGGKLGRGLMISIGYKMFEEPEHFSEEKQHSARVLGWCSEMMQANFLILDDIVDSGTIRRGKPCWHLQPNVGFSGINDALILYQSMLEALDLYFGKSPIYPDLLRHFNESVYRVTLGEHLDLKSSYSKKKNNLDIFNMDLINAIAINKSGYYSFRLPLFVPLLLVKNGKQKATEELSNICIEFGKLMQCQDDYMDAYGTETVTGKTSRDIQEGKCTWVAVTALQHCNEAQRAIFKEYYGSKDPEHVKRIKQLYDELNLPQLYEQCERKMYDDLTRQIQALPNERDKIFLLQILNSIYKRVH</sequence>
<organism evidence="1 2">
    <name type="scientific">Mythimna loreyi</name>
    <dbReference type="NCBI Taxonomy" id="667449"/>
    <lineage>
        <taxon>Eukaryota</taxon>
        <taxon>Metazoa</taxon>
        <taxon>Ecdysozoa</taxon>
        <taxon>Arthropoda</taxon>
        <taxon>Hexapoda</taxon>
        <taxon>Insecta</taxon>
        <taxon>Pterygota</taxon>
        <taxon>Neoptera</taxon>
        <taxon>Endopterygota</taxon>
        <taxon>Lepidoptera</taxon>
        <taxon>Glossata</taxon>
        <taxon>Ditrysia</taxon>
        <taxon>Noctuoidea</taxon>
        <taxon>Noctuidae</taxon>
        <taxon>Noctuinae</taxon>
        <taxon>Hadenini</taxon>
        <taxon>Mythimna</taxon>
    </lineage>
</organism>